<accession>A0A0F7SFA1</accession>
<keyword evidence="2" id="KW-0521">NADP</keyword>
<dbReference type="SUPFAM" id="SSF51735">
    <property type="entry name" value="NAD(P)-binding Rossmann-fold domains"/>
    <property type="match status" value="1"/>
</dbReference>
<evidence type="ECO:0000256" key="1">
    <source>
        <dbReference type="ARBA" id="ARBA00006484"/>
    </source>
</evidence>
<sequence length="115" mass="11915">MSDTTVYLVTGANRGIGLSIVKALATSPKNVIFAGVRTPASATALHELAKSSEAAINVVELVSADTESNHKAAEEIKKAAGRVDVIIANAGESMAMAMSKAMAKSLSGRRRCTVR</sequence>
<dbReference type="InterPro" id="IPR002347">
    <property type="entry name" value="SDR_fam"/>
</dbReference>
<dbReference type="Pfam" id="PF00106">
    <property type="entry name" value="adh_short"/>
    <property type="match status" value="1"/>
</dbReference>
<dbReference type="PANTHER" id="PTHR43544">
    <property type="entry name" value="SHORT-CHAIN DEHYDROGENASE/REDUCTASE"/>
    <property type="match status" value="1"/>
</dbReference>
<evidence type="ECO:0000313" key="4">
    <source>
        <dbReference type="EMBL" id="CDZ96885.1"/>
    </source>
</evidence>
<dbReference type="InterPro" id="IPR036291">
    <property type="entry name" value="NAD(P)-bd_dom_sf"/>
</dbReference>
<dbReference type="InterPro" id="IPR051468">
    <property type="entry name" value="Fungal_SecMetab_SDRs"/>
</dbReference>
<dbReference type="GO" id="GO:0016491">
    <property type="term" value="F:oxidoreductase activity"/>
    <property type="evidence" value="ECO:0007669"/>
    <property type="project" value="UniProtKB-KW"/>
</dbReference>
<dbReference type="GO" id="GO:0005737">
    <property type="term" value="C:cytoplasm"/>
    <property type="evidence" value="ECO:0007669"/>
    <property type="project" value="TreeGrafter"/>
</dbReference>
<dbReference type="Gene3D" id="3.40.50.720">
    <property type="entry name" value="NAD(P)-binding Rossmann-like Domain"/>
    <property type="match status" value="1"/>
</dbReference>
<dbReference type="PANTHER" id="PTHR43544:SF7">
    <property type="entry name" value="NADB-LER2"/>
    <property type="match status" value="1"/>
</dbReference>
<evidence type="ECO:0000256" key="3">
    <source>
        <dbReference type="ARBA" id="ARBA00023002"/>
    </source>
</evidence>
<dbReference type="PRINTS" id="PR00081">
    <property type="entry name" value="GDHRDH"/>
</dbReference>
<dbReference type="EMBL" id="LN483167">
    <property type="protein sequence ID" value="CDZ96885.1"/>
    <property type="molecule type" value="Genomic_DNA"/>
</dbReference>
<keyword evidence="3" id="KW-0560">Oxidoreductase</keyword>
<proteinExistence type="inferred from homology"/>
<organism evidence="4">
    <name type="scientific">Phaffia rhodozyma</name>
    <name type="common">Yeast</name>
    <name type="synonym">Xanthophyllomyces dendrorhous</name>
    <dbReference type="NCBI Taxonomy" id="264483"/>
    <lineage>
        <taxon>Eukaryota</taxon>
        <taxon>Fungi</taxon>
        <taxon>Dikarya</taxon>
        <taxon>Basidiomycota</taxon>
        <taxon>Agaricomycotina</taxon>
        <taxon>Tremellomycetes</taxon>
        <taxon>Cystofilobasidiales</taxon>
        <taxon>Mrakiaceae</taxon>
        <taxon>Phaffia</taxon>
    </lineage>
</organism>
<comment type="similarity">
    <text evidence="1">Belongs to the short-chain dehydrogenases/reductases (SDR) family.</text>
</comment>
<protein>
    <submittedName>
        <fullName evidence="4">Nad-binding protein</fullName>
    </submittedName>
</protein>
<name>A0A0F7SFA1_PHARH</name>
<evidence type="ECO:0000256" key="2">
    <source>
        <dbReference type="ARBA" id="ARBA00022857"/>
    </source>
</evidence>
<reference evidence="4" key="1">
    <citation type="submission" date="2014-08" db="EMBL/GenBank/DDBJ databases">
        <authorList>
            <person name="Sharma Rahul"/>
            <person name="Thines Marco"/>
        </authorList>
    </citation>
    <scope>NUCLEOTIDE SEQUENCE</scope>
</reference>
<dbReference type="AlphaFoldDB" id="A0A0F7SFA1"/>